<keyword evidence="1" id="KW-1133">Transmembrane helix</keyword>
<evidence type="ECO:0000313" key="2">
    <source>
        <dbReference type="EMBL" id="KAF2825583.1"/>
    </source>
</evidence>
<feature type="transmembrane region" description="Helical" evidence="1">
    <location>
        <begin position="88"/>
        <end position="107"/>
    </location>
</feature>
<dbReference type="AlphaFoldDB" id="A0A6A6ZXK0"/>
<dbReference type="Proteomes" id="UP000799424">
    <property type="component" value="Unassembled WGS sequence"/>
</dbReference>
<organism evidence="2 3">
    <name type="scientific">Ophiobolus disseminans</name>
    <dbReference type="NCBI Taxonomy" id="1469910"/>
    <lineage>
        <taxon>Eukaryota</taxon>
        <taxon>Fungi</taxon>
        <taxon>Dikarya</taxon>
        <taxon>Ascomycota</taxon>
        <taxon>Pezizomycotina</taxon>
        <taxon>Dothideomycetes</taxon>
        <taxon>Pleosporomycetidae</taxon>
        <taxon>Pleosporales</taxon>
        <taxon>Pleosporineae</taxon>
        <taxon>Phaeosphaeriaceae</taxon>
        <taxon>Ophiobolus</taxon>
    </lineage>
</organism>
<feature type="transmembrane region" description="Helical" evidence="1">
    <location>
        <begin position="119"/>
        <end position="146"/>
    </location>
</feature>
<reference evidence="2" key="1">
    <citation type="journal article" date="2020" name="Stud. Mycol.">
        <title>101 Dothideomycetes genomes: a test case for predicting lifestyles and emergence of pathogens.</title>
        <authorList>
            <person name="Haridas S."/>
            <person name="Albert R."/>
            <person name="Binder M."/>
            <person name="Bloem J."/>
            <person name="Labutti K."/>
            <person name="Salamov A."/>
            <person name="Andreopoulos B."/>
            <person name="Baker S."/>
            <person name="Barry K."/>
            <person name="Bills G."/>
            <person name="Bluhm B."/>
            <person name="Cannon C."/>
            <person name="Castanera R."/>
            <person name="Culley D."/>
            <person name="Daum C."/>
            <person name="Ezra D."/>
            <person name="Gonzalez J."/>
            <person name="Henrissat B."/>
            <person name="Kuo A."/>
            <person name="Liang C."/>
            <person name="Lipzen A."/>
            <person name="Lutzoni F."/>
            <person name="Magnuson J."/>
            <person name="Mondo S."/>
            <person name="Nolan M."/>
            <person name="Ohm R."/>
            <person name="Pangilinan J."/>
            <person name="Park H.-J."/>
            <person name="Ramirez L."/>
            <person name="Alfaro M."/>
            <person name="Sun H."/>
            <person name="Tritt A."/>
            <person name="Yoshinaga Y."/>
            <person name="Zwiers L.-H."/>
            <person name="Turgeon B."/>
            <person name="Goodwin S."/>
            <person name="Spatafora J."/>
            <person name="Crous P."/>
            <person name="Grigoriev I."/>
        </authorList>
    </citation>
    <scope>NUCLEOTIDE SEQUENCE</scope>
    <source>
        <strain evidence="2">CBS 113818</strain>
    </source>
</reference>
<dbReference type="EMBL" id="MU006227">
    <property type="protein sequence ID" value="KAF2825583.1"/>
    <property type="molecule type" value="Genomic_DNA"/>
</dbReference>
<sequence length="153" mass="16442">MLGRCLVSTSLSISPNHDDRSVAWTGRRFTFSATIDLANRTSSIAFCELELLAWVLKSPPLLDCSNGHGAGVDLPACGNWLQRLLDVVVGSVAFLGRPFSFLWGLIVRHVVSRVYTVRYSSFVTLVLGVTGLSSVTTAFITCLMSLSSGSGTL</sequence>
<protein>
    <submittedName>
        <fullName evidence="2">Uncharacterized protein</fullName>
    </submittedName>
</protein>
<name>A0A6A6ZXK0_9PLEO</name>
<gene>
    <name evidence="2" type="ORF">CC86DRAFT_32805</name>
</gene>
<keyword evidence="1" id="KW-0472">Membrane</keyword>
<accession>A0A6A6ZXK0</accession>
<keyword evidence="3" id="KW-1185">Reference proteome</keyword>
<evidence type="ECO:0000256" key="1">
    <source>
        <dbReference type="SAM" id="Phobius"/>
    </source>
</evidence>
<evidence type="ECO:0000313" key="3">
    <source>
        <dbReference type="Proteomes" id="UP000799424"/>
    </source>
</evidence>
<proteinExistence type="predicted"/>
<keyword evidence="1" id="KW-0812">Transmembrane</keyword>